<organism evidence="2 3">
    <name type="scientific">Labeo rohita</name>
    <name type="common">Indian major carp</name>
    <name type="synonym">Cyprinus rohita</name>
    <dbReference type="NCBI Taxonomy" id="84645"/>
    <lineage>
        <taxon>Eukaryota</taxon>
        <taxon>Metazoa</taxon>
        <taxon>Chordata</taxon>
        <taxon>Craniata</taxon>
        <taxon>Vertebrata</taxon>
        <taxon>Euteleostomi</taxon>
        <taxon>Actinopterygii</taxon>
        <taxon>Neopterygii</taxon>
        <taxon>Teleostei</taxon>
        <taxon>Ostariophysi</taxon>
        <taxon>Cypriniformes</taxon>
        <taxon>Cyprinidae</taxon>
        <taxon>Labeoninae</taxon>
        <taxon>Labeonini</taxon>
        <taxon>Labeo</taxon>
    </lineage>
</organism>
<gene>
    <name evidence="2" type="ORF">H4Q32_029123</name>
</gene>
<sequence>MRKLLLLVFTITAFASPPVQDEKLPDQVVKVPVFKKEPTVELTEEETVPLMEDEAVAVSRMVESDSVLLEPETEEQTIPEET</sequence>
<evidence type="ECO:0000313" key="3">
    <source>
        <dbReference type="Proteomes" id="UP000830375"/>
    </source>
</evidence>
<name>A0ABQ8L9Z7_LABRO</name>
<dbReference type="Proteomes" id="UP000830375">
    <property type="component" value="Unassembled WGS sequence"/>
</dbReference>
<accession>A0ABQ8L9Z7</accession>
<evidence type="ECO:0000256" key="1">
    <source>
        <dbReference type="SAM" id="SignalP"/>
    </source>
</evidence>
<feature type="signal peptide" evidence="1">
    <location>
        <begin position="1"/>
        <end position="21"/>
    </location>
</feature>
<feature type="chain" id="PRO_5046263543" evidence="1">
    <location>
        <begin position="22"/>
        <end position="82"/>
    </location>
</feature>
<comment type="caution">
    <text evidence="2">The sequence shown here is derived from an EMBL/GenBank/DDBJ whole genome shotgun (WGS) entry which is preliminary data.</text>
</comment>
<reference evidence="2 3" key="1">
    <citation type="submission" date="2022-01" db="EMBL/GenBank/DDBJ databases">
        <title>A high-quality chromosome-level genome assembly of rohu carp, Labeo rohita.</title>
        <authorList>
            <person name="Arick M.A. II"/>
            <person name="Hsu C.-Y."/>
            <person name="Magbanua Z."/>
            <person name="Pechanova O."/>
            <person name="Grover C."/>
            <person name="Miller E."/>
            <person name="Thrash A."/>
            <person name="Ezzel L."/>
            <person name="Alam S."/>
            <person name="Benzie J."/>
            <person name="Hamilton M."/>
            <person name="Karsi A."/>
            <person name="Lawrence M.L."/>
            <person name="Peterson D.G."/>
        </authorList>
    </citation>
    <scope>NUCLEOTIDE SEQUENCE [LARGE SCALE GENOMIC DNA]</scope>
    <source>
        <strain evidence="3">BAU-BD-2019</strain>
        <tissue evidence="2">Blood</tissue>
    </source>
</reference>
<keyword evidence="1" id="KW-0732">Signal</keyword>
<dbReference type="EMBL" id="JACTAM010000295">
    <property type="protein sequence ID" value="KAI2647510.1"/>
    <property type="molecule type" value="Genomic_DNA"/>
</dbReference>
<protein>
    <submittedName>
        <fullName evidence="2">Sodium-dependent phosphate transporter 2</fullName>
    </submittedName>
</protein>
<keyword evidence="3" id="KW-1185">Reference proteome</keyword>
<proteinExistence type="predicted"/>
<evidence type="ECO:0000313" key="2">
    <source>
        <dbReference type="EMBL" id="KAI2647510.1"/>
    </source>
</evidence>